<dbReference type="InterPro" id="IPR008927">
    <property type="entry name" value="6-PGluconate_DH-like_C_sf"/>
</dbReference>
<dbReference type="InterPro" id="IPR006108">
    <property type="entry name" value="3HC_DH_C"/>
</dbReference>
<dbReference type="AlphaFoldDB" id="A0A5M3W5P1"/>
<dbReference type="SUPFAM" id="SSF48179">
    <property type="entry name" value="6-phosphogluconate dehydrogenase C-terminal domain-like"/>
    <property type="match status" value="2"/>
</dbReference>
<sequence length="499" mass="52983">METVGVVGLGIMGAGIVEVFARAGLRVVGVDVDENAVARGLAHLERSTGRAVERGRLGADERAELLGRITLSADRGSLAEVDLVVEAVPEVMELKRALFADLDRICKPSAVLATNTSSLSVTTIAAMTSRPSRVVGLHFFNPAPVMKLVEVVTTVLTEDGLAGEIAELAGRLGKTPIVVGDRAGFVANRLLLGYLNQACRMLEAGIATRDDIDVAMREGAGLPMGPFQLLDLIGLDTAYEICEVLFYETKNHRHAPAPVLRELVTARRHGRKCGHGFHPRTARPTAPPATGPKVAVTTIGIVGTGAEHLRERLDAAGFKTIDGHDDADVVLAIAPAPVVEIAVGLPRPERVVGVHPVGDKVAELAVTVLTSPEIATAVRDLTRVMALTPVVCADRAGFVVEALLFPYLNDALRMVESGYASFADVDTAMKLGCGYPQGPFEMLDAFGLETVRDGLRALYAEYREPAFAPAPLLERLVVAGVTDIPNRANANTLKGVEER</sequence>
<protein>
    <recommendedName>
        <fullName evidence="9">3-hydroxybutyryl-CoA dehydrogenase</fullName>
    </recommendedName>
</protein>
<dbReference type="FunFam" id="3.40.50.720:FF:000009">
    <property type="entry name" value="Fatty oxidation complex, alpha subunit"/>
    <property type="match status" value="1"/>
</dbReference>
<dbReference type="Gene3D" id="1.10.1040.10">
    <property type="entry name" value="N-(1-d-carboxylethyl)-l-norvaline Dehydrogenase, domain 2"/>
    <property type="match status" value="2"/>
</dbReference>
<dbReference type="GO" id="GO:0006635">
    <property type="term" value="P:fatty acid beta-oxidation"/>
    <property type="evidence" value="ECO:0007669"/>
    <property type="project" value="TreeGrafter"/>
</dbReference>
<feature type="domain" description="3-hydroxyacyl-CoA dehydrogenase NAD binding" evidence="6">
    <location>
        <begin position="3"/>
        <end position="181"/>
    </location>
</feature>
<dbReference type="EMBL" id="BLAD01000059">
    <property type="protein sequence ID" value="GES02481.1"/>
    <property type="molecule type" value="Genomic_DNA"/>
</dbReference>
<accession>A0A5M3W5P1</accession>
<evidence type="ECO:0000313" key="7">
    <source>
        <dbReference type="EMBL" id="GES02481.1"/>
    </source>
</evidence>
<dbReference type="Pfam" id="PF02737">
    <property type="entry name" value="3HCDH_N"/>
    <property type="match status" value="1"/>
</dbReference>
<dbReference type="PANTHER" id="PTHR48075">
    <property type="entry name" value="3-HYDROXYACYL-COA DEHYDROGENASE FAMILY PROTEIN"/>
    <property type="match status" value="1"/>
</dbReference>
<keyword evidence="3" id="KW-0560">Oxidoreductase</keyword>
<feature type="compositionally biased region" description="Basic residues" evidence="4">
    <location>
        <begin position="272"/>
        <end position="281"/>
    </location>
</feature>
<dbReference type="InterPro" id="IPR006176">
    <property type="entry name" value="3-OHacyl-CoA_DH_NAD-bd"/>
</dbReference>
<dbReference type="GO" id="GO:0070403">
    <property type="term" value="F:NAD+ binding"/>
    <property type="evidence" value="ECO:0007669"/>
    <property type="project" value="InterPro"/>
</dbReference>
<dbReference type="GO" id="GO:0008691">
    <property type="term" value="F:3-hydroxybutyryl-CoA dehydrogenase activity"/>
    <property type="evidence" value="ECO:0007669"/>
    <property type="project" value="TreeGrafter"/>
</dbReference>
<evidence type="ECO:0000313" key="8">
    <source>
        <dbReference type="Proteomes" id="UP000334990"/>
    </source>
</evidence>
<feature type="domain" description="3-hydroxyacyl-CoA dehydrogenase C-terminal" evidence="5">
    <location>
        <begin position="184"/>
        <end position="277"/>
    </location>
</feature>
<name>A0A5M3W5P1_9ACTN</name>
<evidence type="ECO:0000256" key="3">
    <source>
        <dbReference type="ARBA" id="ARBA00023002"/>
    </source>
</evidence>
<dbReference type="SUPFAM" id="SSF51735">
    <property type="entry name" value="NAD(P)-binding Rossmann-fold domains"/>
    <property type="match status" value="1"/>
</dbReference>
<gene>
    <name evidence="7" type="ORF">Acor_45470</name>
</gene>
<proteinExistence type="inferred from homology"/>
<dbReference type="PANTHER" id="PTHR48075:SF9">
    <property type="entry name" value="3-HYDROXYBUTYRYL-COA DEHYDROGENASE"/>
    <property type="match status" value="1"/>
</dbReference>
<dbReference type="RefSeq" id="WP_246238979.1">
    <property type="nucleotide sequence ID" value="NZ_BAAABN010000077.1"/>
</dbReference>
<evidence type="ECO:0000259" key="5">
    <source>
        <dbReference type="Pfam" id="PF00725"/>
    </source>
</evidence>
<dbReference type="Gene3D" id="3.40.50.720">
    <property type="entry name" value="NAD(P)-binding Rossmann-like Domain"/>
    <property type="match status" value="2"/>
</dbReference>
<evidence type="ECO:0000256" key="4">
    <source>
        <dbReference type="SAM" id="MobiDB-lite"/>
    </source>
</evidence>
<evidence type="ECO:0000259" key="6">
    <source>
        <dbReference type="Pfam" id="PF02737"/>
    </source>
</evidence>
<dbReference type="Pfam" id="PF00725">
    <property type="entry name" value="3HCDH"/>
    <property type="match status" value="2"/>
</dbReference>
<keyword evidence="8" id="KW-1185">Reference proteome</keyword>
<comment type="pathway">
    <text evidence="1">Lipid metabolism; butanoate metabolism.</text>
</comment>
<comment type="similarity">
    <text evidence="2">Belongs to the 3-hydroxyacyl-CoA dehydrogenase family.</text>
</comment>
<evidence type="ECO:0000256" key="2">
    <source>
        <dbReference type="ARBA" id="ARBA00009463"/>
    </source>
</evidence>
<dbReference type="InterPro" id="IPR013328">
    <property type="entry name" value="6PGD_dom2"/>
</dbReference>
<organism evidence="7 8">
    <name type="scientific">Acrocarpospora corrugata</name>
    <dbReference type="NCBI Taxonomy" id="35763"/>
    <lineage>
        <taxon>Bacteria</taxon>
        <taxon>Bacillati</taxon>
        <taxon>Actinomycetota</taxon>
        <taxon>Actinomycetes</taxon>
        <taxon>Streptosporangiales</taxon>
        <taxon>Streptosporangiaceae</taxon>
        <taxon>Acrocarpospora</taxon>
    </lineage>
</organism>
<dbReference type="InterPro" id="IPR036291">
    <property type="entry name" value="NAD(P)-bd_dom_sf"/>
</dbReference>
<reference evidence="7 8" key="1">
    <citation type="submission" date="2019-10" db="EMBL/GenBank/DDBJ databases">
        <title>Whole genome shotgun sequence of Acrocarpospora corrugata NBRC 13972.</title>
        <authorList>
            <person name="Ichikawa N."/>
            <person name="Kimura A."/>
            <person name="Kitahashi Y."/>
            <person name="Komaki H."/>
            <person name="Oguchi A."/>
        </authorList>
    </citation>
    <scope>NUCLEOTIDE SEQUENCE [LARGE SCALE GENOMIC DNA]</scope>
    <source>
        <strain evidence="7 8">NBRC 13972</strain>
    </source>
</reference>
<evidence type="ECO:0008006" key="9">
    <source>
        <dbReference type="Google" id="ProtNLM"/>
    </source>
</evidence>
<evidence type="ECO:0000256" key="1">
    <source>
        <dbReference type="ARBA" id="ARBA00005086"/>
    </source>
</evidence>
<comment type="caution">
    <text evidence="7">The sequence shown here is derived from an EMBL/GenBank/DDBJ whole genome shotgun (WGS) entry which is preliminary data.</text>
</comment>
<feature type="domain" description="3-hydroxyacyl-CoA dehydrogenase C-terminal" evidence="5">
    <location>
        <begin position="397"/>
        <end position="480"/>
    </location>
</feature>
<dbReference type="Proteomes" id="UP000334990">
    <property type="component" value="Unassembled WGS sequence"/>
</dbReference>
<feature type="region of interest" description="Disordered" evidence="4">
    <location>
        <begin position="272"/>
        <end position="291"/>
    </location>
</feature>